<dbReference type="GO" id="GO:0005737">
    <property type="term" value="C:cytoplasm"/>
    <property type="evidence" value="ECO:0007669"/>
    <property type="project" value="UniProtKB-SubCell"/>
</dbReference>
<evidence type="ECO:0000313" key="11">
    <source>
        <dbReference type="EMBL" id="KAJ3259989.1"/>
    </source>
</evidence>
<comment type="subcellular location">
    <subcellularLocation>
        <location evidence="1">Cell projection</location>
        <location evidence="1">Cilium</location>
    </subcellularLocation>
    <subcellularLocation>
        <location evidence="2">Cytoplasm</location>
    </subcellularLocation>
</comment>
<dbReference type="SUPFAM" id="SSF50978">
    <property type="entry name" value="WD40 repeat-like"/>
    <property type="match status" value="2"/>
</dbReference>
<dbReference type="InterPro" id="IPR056157">
    <property type="entry name" value="TPR_IFT80_172_dom"/>
</dbReference>
<dbReference type="SMART" id="SM00320">
    <property type="entry name" value="WD40"/>
    <property type="match status" value="4"/>
</dbReference>
<keyword evidence="7" id="KW-0966">Cell projection</keyword>
<evidence type="ECO:0000256" key="2">
    <source>
        <dbReference type="ARBA" id="ARBA00004496"/>
    </source>
</evidence>
<dbReference type="GO" id="GO:0097730">
    <property type="term" value="C:non-motile cilium"/>
    <property type="evidence" value="ECO:0007669"/>
    <property type="project" value="TreeGrafter"/>
</dbReference>
<evidence type="ECO:0000256" key="5">
    <source>
        <dbReference type="ARBA" id="ARBA00022737"/>
    </source>
</evidence>
<evidence type="ECO:0000256" key="4">
    <source>
        <dbReference type="ARBA" id="ARBA00022574"/>
    </source>
</evidence>
<evidence type="ECO:0000259" key="10">
    <source>
        <dbReference type="Pfam" id="PF25768"/>
    </source>
</evidence>
<dbReference type="Gene3D" id="2.130.10.10">
    <property type="entry name" value="YVTN repeat-like/Quinoprotein amine dehydrogenase"/>
    <property type="match status" value="1"/>
</dbReference>
<evidence type="ECO:0000313" key="12">
    <source>
        <dbReference type="Proteomes" id="UP001210925"/>
    </source>
</evidence>
<dbReference type="GO" id="GO:0061512">
    <property type="term" value="P:protein localization to cilium"/>
    <property type="evidence" value="ECO:0007669"/>
    <property type="project" value="TreeGrafter"/>
</dbReference>
<feature type="domain" description="IFT121-like TPR repeats" evidence="10">
    <location>
        <begin position="908"/>
        <end position="1004"/>
    </location>
</feature>
<dbReference type="Pfam" id="PF25170">
    <property type="entry name" value="TPR_WDR35"/>
    <property type="match status" value="1"/>
</dbReference>
<comment type="caution">
    <text evidence="11">The sequence shown here is derived from an EMBL/GenBank/DDBJ whole genome shotgun (WGS) entry which is preliminary data.</text>
</comment>
<dbReference type="Proteomes" id="UP001210925">
    <property type="component" value="Unassembled WGS sequence"/>
</dbReference>
<evidence type="ECO:0000256" key="6">
    <source>
        <dbReference type="ARBA" id="ARBA00023069"/>
    </source>
</evidence>
<keyword evidence="3" id="KW-0963">Cytoplasm</keyword>
<dbReference type="InterPro" id="IPR015943">
    <property type="entry name" value="WD40/YVTN_repeat-like_dom_sf"/>
</dbReference>
<proteinExistence type="predicted"/>
<dbReference type="Gene3D" id="1.25.40.470">
    <property type="match status" value="1"/>
</dbReference>
<keyword evidence="12" id="KW-1185">Reference proteome</keyword>
<dbReference type="InterPro" id="IPR039857">
    <property type="entry name" value="Ift122/121"/>
</dbReference>
<keyword evidence="5" id="KW-0677">Repeat</keyword>
<dbReference type="FunFam" id="1.25.40.470:FF:000004">
    <property type="entry name" value="WD repeat-containing protein 35"/>
    <property type="match status" value="1"/>
</dbReference>
<feature type="domain" description="IFT121/TULP4 N-terminal" evidence="9">
    <location>
        <begin position="1"/>
        <end position="244"/>
    </location>
</feature>
<dbReference type="GO" id="GO:0030991">
    <property type="term" value="C:intraciliary transport particle A"/>
    <property type="evidence" value="ECO:0007669"/>
    <property type="project" value="TreeGrafter"/>
</dbReference>
<organism evidence="11 12">
    <name type="scientific">Boothiomyces macroporosus</name>
    <dbReference type="NCBI Taxonomy" id="261099"/>
    <lineage>
        <taxon>Eukaryota</taxon>
        <taxon>Fungi</taxon>
        <taxon>Fungi incertae sedis</taxon>
        <taxon>Chytridiomycota</taxon>
        <taxon>Chytridiomycota incertae sedis</taxon>
        <taxon>Chytridiomycetes</taxon>
        <taxon>Rhizophydiales</taxon>
        <taxon>Terramycetaceae</taxon>
        <taxon>Boothiomyces</taxon>
    </lineage>
</organism>
<keyword evidence="6" id="KW-0969">Cilium</keyword>
<dbReference type="InterPro" id="IPR057361">
    <property type="entry name" value="TPR_WDR35"/>
</dbReference>
<dbReference type="AlphaFoldDB" id="A0AAD5ULY9"/>
<keyword evidence="4" id="KW-0853">WD repeat</keyword>
<accession>A0AAD5ULY9</accession>
<evidence type="ECO:0000259" key="8">
    <source>
        <dbReference type="Pfam" id="PF23387"/>
    </source>
</evidence>
<dbReference type="InterPro" id="IPR056159">
    <property type="entry name" value="Beta-prop_IFT121_TULP_N"/>
</dbReference>
<dbReference type="PANTHER" id="PTHR12764">
    <property type="entry name" value="WD REPEAT DOMAIN-RELATED"/>
    <property type="match status" value="1"/>
</dbReference>
<protein>
    <submittedName>
        <fullName evidence="11">WD repeat-containing protein 35</fullName>
    </submittedName>
</protein>
<dbReference type="InterPro" id="IPR036322">
    <property type="entry name" value="WD40_repeat_dom_sf"/>
</dbReference>
<feature type="domain" description="IFT80/172/WDR35 TPR" evidence="8">
    <location>
        <begin position="593"/>
        <end position="682"/>
    </location>
</feature>
<dbReference type="EMBL" id="JADGKB010000014">
    <property type="protein sequence ID" value="KAJ3259989.1"/>
    <property type="molecule type" value="Genomic_DNA"/>
</dbReference>
<dbReference type="Pfam" id="PF23387">
    <property type="entry name" value="TPR_IFT80_172"/>
    <property type="match status" value="1"/>
</dbReference>
<dbReference type="InterPro" id="IPR057979">
    <property type="entry name" value="TPR_IFT121"/>
</dbReference>
<evidence type="ECO:0000259" key="9">
    <source>
        <dbReference type="Pfam" id="PF24797"/>
    </source>
</evidence>
<dbReference type="Pfam" id="PF25768">
    <property type="entry name" value="TPR_IFT121"/>
    <property type="match status" value="1"/>
</dbReference>
<dbReference type="InterPro" id="IPR001680">
    <property type="entry name" value="WD40_rpt"/>
</dbReference>
<evidence type="ECO:0000256" key="7">
    <source>
        <dbReference type="ARBA" id="ARBA00023273"/>
    </source>
</evidence>
<gene>
    <name evidence="11" type="primary">WDR35</name>
    <name evidence="11" type="ORF">HK103_001499</name>
</gene>
<dbReference type="GO" id="GO:1905515">
    <property type="term" value="P:non-motile cilium assembly"/>
    <property type="evidence" value="ECO:0007669"/>
    <property type="project" value="TreeGrafter"/>
</dbReference>
<sequence length="1022" mass="115802">MFIYLSKKIAIPNCANLQTVAWNNDQGWIACGGDDGLLKVLKLESNNPPNTQAENKGAPTSQLSMNQTLEGHNGSLMIATWNRQHQKLTTSDSNGLIIVWILYKGMWYEEMINNRNKGLVTGMEWNKDGQKICIVYEDGAVILGSVDGNRIWGKEVKNTNLAHVQWSPDGKFLLFATTTGQLQLFDNLGTFVTKISNFSSNSDVKIASMHWYNGSRGYIQLRVPCLAICYEDGKVQILRDQKDQIFWNTSSNEKYPRSVERLVSMTSAGEYCLITTKGDEGTEQTNITVYNAIGTPLESKTLDFTPKFTAISKSNVLIANDDILFHWQLKLLSNAKTVAKFDALLKKDVKERVFHIDDIVTIGANNEATLTTADLITRSSSDDPIICIAASETVLVVARQSGTLLQYQLPSLVLENVYNIPVRPVSLALNCNSSRLSILDNYGVLKLFELEKKQPLQRGIANASNVISPKFTGGTLLDFERKDVWDIKWATDNPELFSIMEKTRLYIFKNLDPEEPLTCSGCKNLLNVDICEFENLQIKTVLLDDVILDPESPQQTSIVNFEVKWLRDLRDIIKNTGLNEAIQFAEDRPHTKLWKIIAEAGLQQLNFEVATKAFIKCQDYQGLEFIKRLKKLEDPAKKKAEIAAYCLNFDEAEKLYLDMDRKDLAVDIRMRMGDWFRVVQLIKTGGGGDDLLLEKAWNQIGDFYYDRQRWSQAVTYYVQGRNTDKLIELYYLLEDFENLEKIANGLSENHPQLKNLAQKFLSVGLSDQAVNIFMKLGDVPQAINSCVHLNLWSTAIELAEKHKFKDIENILNKYASHILKSNKKKEAIELYRKANYCQKSALLIFEIAKEAVKNKESALDIKKLYVLGALEIERYHNIQKSSRNNPTAALDGLLAEDVQNIAESKVLDNAWRGAEAYHFYVLAQKQFYQGQLESAVITADYLCEYEDIIDPVTIYSLLALLSLHAGFYGTCSKAMIKLEGIEGPHQQYYQDLALQIFTKYKPYDPEVELVVCSNCLGTMKEK</sequence>
<name>A0AAD5ULY9_9FUNG</name>
<dbReference type="PANTHER" id="PTHR12764:SF5">
    <property type="entry name" value="LD29485P"/>
    <property type="match status" value="1"/>
</dbReference>
<dbReference type="GO" id="GO:0035721">
    <property type="term" value="P:intraciliary retrograde transport"/>
    <property type="evidence" value="ECO:0007669"/>
    <property type="project" value="TreeGrafter"/>
</dbReference>
<evidence type="ECO:0000256" key="3">
    <source>
        <dbReference type="ARBA" id="ARBA00022490"/>
    </source>
</evidence>
<dbReference type="Pfam" id="PF24797">
    <property type="entry name" value="Beta-prop_WDR35_TULP_N"/>
    <property type="match status" value="1"/>
</dbReference>
<evidence type="ECO:0000256" key="1">
    <source>
        <dbReference type="ARBA" id="ARBA00004138"/>
    </source>
</evidence>
<reference evidence="11" key="1">
    <citation type="submission" date="2020-05" db="EMBL/GenBank/DDBJ databases">
        <title>Phylogenomic resolution of chytrid fungi.</title>
        <authorList>
            <person name="Stajich J.E."/>
            <person name="Amses K."/>
            <person name="Simmons R."/>
            <person name="Seto K."/>
            <person name="Myers J."/>
            <person name="Bonds A."/>
            <person name="Quandt C.A."/>
            <person name="Barry K."/>
            <person name="Liu P."/>
            <person name="Grigoriev I."/>
            <person name="Longcore J.E."/>
            <person name="James T.Y."/>
        </authorList>
    </citation>
    <scope>NUCLEOTIDE SEQUENCE</scope>
    <source>
        <strain evidence="11">PLAUS21</strain>
    </source>
</reference>